<evidence type="ECO:0000259" key="2">
    <source>
        <dbReference type="PROSITE" id="PS51078"/>
    </source>
</evidence>
<dbReference type="SUPFAM" id="SSF55781">
    <property type="entry name" value="GAF domain-like"/>
    <property type="match status" value="1"/>
</dbReference>
<evidence type="ECO:0000256" key="1">
    <source>
        <dbReference type="SAM" id="MobiDB-lite"/>
    </source>
</evidence>
<reference evidence="4" key="1">
    <citation type="journal article" date="2019" name="Int. J. Syst. Evol. Microbiol.">
        <title>The Global Catalogue of Microorganisms (GCM) 10K type strain sequencing project: providing services to taxonomists for standard genome sequencing and annotation.</title>
        <authorList>
            <consortium name="The Broad Institute Genomics Platform"/>
            <consortium name="The Broad Institute Genome Sequencing Center for Infectious Disease"/>
            <person name="Wu L."/>
            <person name="Ma J."/>
        </authorList>
    </citation>
    <scope>NUCLEOTIDE SEQUENCE [LARGE SCALE GENOMIC DNA]</scope>
    <source>
        <strain evidence="4">CGMCC 1.15643</strain>
    </source>
</reference>
<evidence type="ECO:0000313" key="4">
    <source>
        <dbReference type="Proteomes" id="UP001595976"/>
    </source>
</evidence>
<dbReference type="InterPro" id="IPR014757">
    <property type="entry name" value="Tscrpt_reg_IclR_C"/>
</dbReference>
<keyword evidence="4" id="KW-1185">Reference proteome</keyword>
<dbReference type="Gene3D" id="3.30.450.40">
    <property type="match status" value="1"/>
</dbReference>
<feature type="region of interest" description="Disordered" evidence="1">
    <location>
        <begin position="131"/>
        <end position="159"/>
    </location>
</feature>
<gene>
    <name evidence="3" type="ORF">ACFPK2_05820</name>
</gene>
<accession>A0ABW0F006</accession>
<name>A0ABW0F006_9HYPH</name>
<dbReference type="EMBL" id="JBHSLI010000002">
    <property type="protein sequence ID" value="MFC5292507.1"/>
    <property type="molecule type" value="Genomic_DNA"/>
</dbReference>
<protein>
    <submittedName>
        <fullName evidence="3">IclR family transcriptional regulator C-terminal domain-containing protein</fullName>
    </submittedName>
</protein>
<dbReference type="PROSITE" id="PS51078">
    <property type="entry name" value="ICLR_ED"/>
    <property type="match status" value="1"/>
</dbReference>
<organism evidence="3 4">
    <name type="scientific">Bosea minatitlanensis</name>
    <dbReference type="NCBI Taxonomy" id="128782"/>
    <lineage>
        <taxon>Bacteria</taxon>
        <taxon>Pseudomonadati</taxon>
        <taxon>Pseudomonadota</taxon>
        <taxon>Alphaproteobacteria</taxon>
        <taxon>Hyphomicrobiales</taxon>
        <taxon>Boseaceae</taxon>
        <taxon>Bosea</taxon>
    </lineage>
</organism>
<dbReference type="InterPro" id="IPR029016">
    <property type="entry name" value="GAF-like_dom_sf"/>
</dbReference>
<evidence type="ECO:0000313" key="3">
    <source>
        <dbReference type="EMBL" id="MFC5292507.1"/>
    </source>
</evidence>
<dbReference type="Proteomes" id="UP001595976">
    <property type="component" value="Unassembled WGS sequence"/>
</dbReference>
<dbReference type="RefSeq" id="WP_375796991.1">
    <property type="nucleotide sequence ID" value="NZ_JAOAOS010000002.1"/>
</dbReference>
<sequence length="196" mass="21438">MPHRKISTALAPEWPIGVAKAASTAESDARVTISVRSTDRWAKRPPSQFPTEALEQRIEAIRTNRFAMTHRESFETEISFAAPVFGPTGAVIAAVGTAVVTTQCTVEEACTRLAPALLDLAQPYRAHRKSVGLKEAPRGPVKAPLNECRPPRFSEHHAGVGALRRLRRQRPRGTDNADCPLRRLAARHKAPALSLD</sequence>
<proteinExistence type="predicted"/>
<dbReference type="Pfam" id="PF01614">
    <property type="entry name" value="IclR_C"/>
    <property type="match status" value="1"/>
</dbReference>
<feature type="compositionally biased region" description="Basic and acidic residues" evidence="1">
    <location>
        <begin position="149"/>
        <end position="158"/>
    </location>
</feature>
<feature type="domain" description="IclR-ED" evidence="2">
    <location>
        <begin position="1"/>
        <end position="130"/>
    </location>
</feature>
<comment type="caution">
    <text evidence="3">The sequence shown here is derived from an EMBL/GenBank/DDBJ whole genome shotgun (WGS) entry which is preliminary data.</text>
</comment>